<evidence type="ECO:0000313" key="4">
    <source>
        <dbReference type="EMBL" id="KXB65805.1"/>
    </source>
</evidence>
<keyword evidence="2 4" id="KW-0378">Hydrolase</keyword>
<evidence type="ECO:0000259" key="3">
    <source>
        <dbReference type="PROSITE" id="PS51462"/>
    </source>
</evidence>
<dbReference type="PATRIC" id="fig|157687.3.peg.1107"/>
<gene>
    <name evidence="4" type="ORF">HMPREF3180_01112</name>
</gene>
<comment type="cofactor">
    <cofactor evidence="1">
        <name>Mg(2+)</name>
        <dbReference type="ChEBI" id="CHEBI:18420"/>
    </cofactor>
</comment>
<dbReference type="EMBL" id="LSDD01000086">
    <property type="protein sequence ID" value="KXB65805.1"/>
    <property type="molecule type" value="Genomic_DNA"/>
</dbReference>
<dbReference type="InterPro" id="IPR000086">
    <property type="entry name" value="NUDIX_hydrolase_dom"/>
</dbReference>
<evidence type="ECO:0000313" key="5">
    <source>
        <dbReference type="Proteomes" id="UP000070483"/>
    </source>
</evidence>
<dbReference type="PANTHER" id="PTHR43046:SF14">
    <property type="entry name" value="MUTT_NUDIX FAMILY PROTEIN"/>
    <property type="match status" value="1"/>
</dbReference>
<dbReference type="STRING" id="157687.HMPREF3180_01112"/>
<dbReference type="SUPFAM" id="SSF55811">
    <property type="entry name" value="Nudix"/>
    <property type="match status" value="1"/>
</dbReference>
<proteinExistence type="predicted"/>
<dbReference type="GO" id="GO:0016787">
    <property type="term" value="F:hydrolase activity"/>
    <property type="evidence" value="ECO:0007669"/>
    <property type="project" value="UniProtKB-KW"/>
</dbReference>
<evidence type="ECO:0000256" key="1">
    <source>
        <dbReference type="ARBA" id="ARBA00001946"/>
    </source>
</evidence>
<protein>
    <submittedName>
        <fullName evidence="4">Hydrolase, NUDIX family</fullName>
    </submittedName>
</protein>
<dbReference type="AlphaFoldDB" id="A0A134ADS4"/>
<dbReference type="PANTHER" id="PTHR43046">
    <property type="entry name" value="GDP-MANNOSE MANNOSYL HYDROLASE"/>
    <property type="match status" value="1"/>
</dbReference>
<reference evidence="5" key="1">
    <citation type="submission" date="2016-01" db="EMBL/GenBank/DDBJ databases">
        <authorList>
            <person name="Mitreva M."/>
            <person name="Pepin K.H."/>
            <person name="Mihindukulasuriya K.A."/>
            <person name="Fulton R."/>
            <person name="Fronick C."/>
            <person name="O'Laughlin M."/>
            <person name="Miner T."/>
            <person name="Herter B."/>
            <person name="Rosa B.A."/>
            <person name="Cordes M."/>
            <person name="Tomlinson C."/>
            <person name="Wollam A."/>
            <person name="Palsikar V.B."/>
            <person name="Mardis E.R."/>
            <person name="Wilson R.K."/>
        </authorList>
    </citation>
    <scope>NUCLEOTIDE SEQUENCE [LARGE SCALE GENOMIC DNA]</scope>
    <source>
        <strain evidence="5">KA00185</strain>
    </source>
</reference>
<dbReference type="Pfam" id="PF00293">
    <property type="entry name" value="NUDIX"/>
    <property type="match status" value="1"/>
</dbReference>
<name>A0A134ADS4_9FUSO</name>
<dbReference type="Proteomes" id="UP000070483">
    <property type="component" value="Unassembled WGS sequence"/>
</dbReference>
<dbReference type="PROSITE" id="PS51462">
    <property type="entry name" value="NUDIX"/>
    <property type="match status" value="1"/>
</dbReference>
<dbReference type="Gene3D" id="3.90.79.10">
    <property type="entry name" value="Nucleoside Triphosphate Pyrophosphohydrolase"/>
    <property type="match status" value="1"/>
</dbReference>
<accession>A0A134ADS4</accession>
<keyword evidence="5" id="KW-1185">Reference proteome</keyword>
<evidence type="ECO:0000256" key="2">
    <source>
        <dbReference type="ARBA" id="ARBA00022801"/>
    </source>
</evidence>
<dbReference type="InterPro" id="IPR015797">
    <property type="entry name" value="NUDIX_hydrolase-like_dom_sf"/>
</dbReference>
<dbReference type="CDD" id="cd18880">
    <property type="entry name" value="NUDIX_ADPRase"/>
    <property type="match status" value="1"/>
</dbReference>
<sequence length="158" mass="18767">MMKKQGEKMEETRPRIRVAGILIEDDKILLIQHHKNNKKYWLIPGGGNDWGETAKEALIREYKEETNMNIEVDEFLFFSETIYPNKERHILNLFFRIHRNEKNNSIIKLGDEAVLIDLKFVTKEELKTMIVYPNIKENLLKLMNGEKTENYLGSLWNE</sequence>
<feature type="domain" description="Nudix hydrolase" evidence="3">
    <location>
        <begin position="14"/>
        <end position="143"/>
    </location>
</feature>
<comment type="caution">
    <text evidence="4">The sequence shown here is derived from an EMBL/GenBank/DDBJ whole genome shotgun (WGS) entry which is preliminary data.</text>
</comment>
<organism evidence="4 5">
    <name type="scientific">Leptotrichia wadei</name>
    <dbReference type="NCBI Taxonomy" id="157687"/>
    <lineage>
        <taxon>Bacteria</taxon>
        <taxon>Fusobacteriati</taxon>
        <taxon>Fusobacteriota</taxon>
        <taxon>Fusobacteriia</taxon>
        <taxon>Fusobacteriales</taxon>
        <taxon>Leptotrichiaceae</taxon>
        <taxon>Leptotrichia</taxon>
    </lineage>
</organism>